<dbReference type="InterPro" id="IPR020103">
    <property type="entry name" value="PsdUridine_synth_cat_dom_sf"/>
</dbReference>
<dbReference type="GO" id="GO:0001522">
    <property type="term" value="P:pseudouridine synthesis"/>
    <property type="evidence" value="ECO:0007669"/>
    <property type="project" value="InterPro"/>
</dbReference>
<reference evidence="2" key="1">
    <citation type="submission" date="2021-02" db="EMBL/GenBank/DDBJ databases">
        <authorList>
            <person name="Dougan E. K."/>
            <person name="Rhodes N."/>
            <person name="Thang M."/>
            <person name="Chan C."/>
        </authorList>
    </citation>
    <scope>NUCLEOTIDE SEQUENCE</scope>
</reference>
<dbReference type="AlphaFoldDB" id="A0A812L915"/>
<accession>A0A812L915</accession>
<proteinExistence type="predicted"/>
<comment type="caution">
    <text evidence="2">The sequence shown here is derived from an EMBL/GenBank/DDBJ whole genome shotgun (WGS) entry which is preliminary data.</text>
</comment>
<dbReference type="SUPFAM" id="SSF55120">
    <property type="entry name" value="Pseudouridine synthase"/>
    <property type="match status" value="1"/>
</dbReference>
<organism evidence="2 3">
    <name type="scientific">Symbiodinium natans</name>
    <dbReference type="NCBI Taxonomy" id="878477"/>
    <lineage>
        <taxon>Eukaryota</taxon>
        <taxon>Sar</taxon>
        <taxon>Alveolata</taxon>
        <taxon>Dinophyceae</taxon>
        <taxon>Suessiales</taxon>
        <taxon>Symbiodiniaceae</taxon>
        <taxon>Symbiodinium</taxon>
    </lineage>
</organism>
<evidence type="ECO:0000313" key="3">
    <source>
        <dbReference type="Proteomes" id="UP000604046"/>
    </source>
</evidence>
<evidence type="ECO:0000313" key="2">
    <source>
        <dbReference type="EMBL" id="CAE7237320.1"/>
    </source>
</evidence>
<gene>
    <name evidence="2" type="ORF">SNAT2548_LOCUS10315</name>
</gene>
<dbReference type="EMBL" id="CAJNDS010000846">
    <property type="protein sequence ID" value="CAE7237320.1"/>
    <property type="molecule type" value="Genomic_DNA"/>
</dbReference>
<dbReference type="GO" id="GO:0003723">
    <property type="term" value="F:RNA binding"/>
    <property type="evidence" value="ECO:0007669"/>
    <property type="project" value="InterPro"/>
</dbReference>
<dbReference type="Gene3D" id="3.30.2350.10">
    <property type="entry name" value="Pseudouridine synthase"/>
    <property type="match status" value="1"/>
</dbReference>
<dbReference type="GO" id="GO:0009982">
    <property type="term" value="F:pseudouridine synthase activity"/>
    <property type="evidence" value="ECO:0007669"/>
    <property type="project" value="InterPro"/>
</dbReference>
<feature type="transmembrane region" description="Helical" evidence="1">
    <location>
        <begin position="12"/>
        <end position="32"/>
    </location>
</feature>
<keyword evidence="1" id="KW-1133">Transmembrane helix</keyword>
<keyword evidence="1" id="KW-0472">Membrane</keyword>
<dbReference type="Proteomes" id="UP000604046">
    <property type="component" value="Unassembled WGS sequence"/>
</dbReference>
<protein>
    <submittedName>
        <fullName evidence="2">Uncharacterized protein</fullName>
    </submittedName>
</protein>
<keyword evidence="1" id="KW-0812">Transmembrane</keyword>
<sequence>MSKLLDSKGWALPIRLLSCGALQYTLVALSILTGRRHQIRVQLGSRGCLDSDGRLPHENFRHLLVE</sequence>
<keyword evidence="3" id="KW-1185">Reference proteome</keyword>
<evidence type="ECO:0000256" key="1">
    <source>
        <dbReference type="SAM" id="Phobius"/>
    </source>
</evidence>
<name>A0A812L915_9DINO</name>